<dbReference type="InterPro" id="IPR029031">
    <property type="entry name" value="Gingipain_N_sf"/>
</dbReference>
<organism evidence="5 6">
    <name type="scientific">Eiseniibacteriota bacterium</name>
    <dbReference type="NCBI Taxonomy" id="2212470"/>
    <lineage>
        <taxon>Bacteria</taxon>
        <taxon>Candidatus Eiseniibacteriota</taxon>
    </lineage>
</organism>
<feature type="domain" description="FlgD/Vpr Ig-like" evidence="4">
    <location>
        <begin position="694"/>
        <end position="747"/>
    </location>
</feature>
<name>A0A948RUB2_UNCEI</name>
<evidence type="ECO:0000259" key="4">
    <source>
        <dbReference type="Pfam" id="PF13860"/>
    </source>
</evidence>
<dbReference type="NCBIfam" id="TIGR04183">
    <property type="entry name" value="Por_Secre_tail"/>
    <property type="match status" value="1"/>
</dbReference>
<dbReference type="Gene3D" id="2.60.40.4070">
    <property type="match status" value="1"/>
</dbReference>
<dbReference type="InterPro" id="IPR029030">
    <property type="entry name" value="Caspase-like_dom_sf"/>
</dbReference>
<feature type="domain" description="Gingipain" evidence="2">
    <location>
        <begin position="231"/>
        <end position="561"/>
    </location>
</feature>
<evidence type="ECO:0000313" key="6">
    <source>
        <dbReference type="Proteomes" id="UP000777784"/>
    </source>
</evidence>
<accession>A0A948RUB2</accession>
<evidence type="ECO:0000256" key="1">
    <source>
        <dbReference type="ARBA" id="ARBA00022729"/>
    </source>
</evidence>
<reference evidence="5" key="1">
    <citation type="submission" date="2021-05" db="EMBL/GenBank/DDBJ databases">
        <title>Energy efficiency and biological interactions define the core microbiome of deep oligotrophic groundwater.</title>
        <authorList>
            <person name="Mehrshad M."/>
            <person name="Lopez-Fernandez M."/>
            <person name="Bell E."/>
            <person name="Bernier-Latmani R."/>
            <person name="Bertilsson S."/>
            <person name="Dopson M."/>
        </authorList>
    </citation>
    <scope>NUCLEOTIDE SEQUENCE</scope>
    <source>
        <strain evidence="5">Modern_marine.mb.64</strain>
    </source>
</reference>
<dbReference type="SUPFAM" id="SSF52129">
    <property type="entry name" value="Caspase-like"/>
    <property type="match status" value="1"/>
</dbReference>
<evidence type="ECO:0000259" key="3">
    <source>
        <dbReference type="Pfam" id="PF08126"/>
    </source>
</evidence>
<dbReference type="InterPro" id="IPR013783">
    <property type="entry name" value="Ig-like_fold"/>
</dbReference>
<gene>
    <name evidence="5" type="ORF">KJ970_07105</name>
</gene>
<dbReference type="Pfam" id="PF01364">
    <property type="entry name" value="Peptidase_C25"/>
    <property type="match status" value="1"/>
</dbReference>
<dbReference type="Gene3D" id="3.40.50.1460">
    <property type="match status" value="1"/>
</dbReference>
<dbReference type="InterPro" id="IPR026444">
    <property type="entry name" value="Secre_tail"/>
</dbReference>
<dbReference type="GO" id="GO:0005576">
    <property type="term" value="C:extracellular region"/>
    <property type="evidence" value="ECO:0007669"/>
    <property type="project" value="UniProtKB-SubCell"/>
</dbReference>
<dbReference type="EMBL" id="JAHJDP010000034">
    <property type="protein sequence ID" value="MBU2690681.1"/>
    <property type="molecule type" value="Genomic_DNA"/>
</dbReference>
<dbReference type="AlphaFoldDB" id="A0A948RUB2"/>
<feature type="domain" description="Gingipain propeptide" evidence="3">
    <location>
        <begin position="29"/>
        <end position="220"/>
    </location>
</feature>
<keyword evidence="1" id="KW-0732">Signal</keyword>
<dbReference type="Gene3D" id="2.60.40.3800">
    <property type="match status" value="1"/>
</dbReference>
<protein>
    <submittedName>
        <fullName evidence="5">T9SS type A sorting domain-containing protein</fullName>
    </submittedName>
</protein>
<dbReference type="Gene3D" id="2.60.40.10">
    <property type="entry name" value="Immunoglobulins"/>
    <property type="match status" value="1"/>
</dbReference>
<dbReference type="GO" id="GO:0006508">
    <property type="term" value="P:proteolysis"/>
    <property type="evidence" value="ECO:0007669"/>
    <property type="project" value="InterPro"/>
</dbReference>
<dbReference type="InterPro" id="IPR038490">
    <property type="entry name" value="Gingipain_propep_sf"/>
</dbReference>
<dbReference type="GO" id="GO:0046872">
    <property type="term" value="F:metal ion binding"/>
    <property type="evidence" value="ECO:0007669"/>
    <property type="project" value="UniProtKB-KW"/>
</dbReference>
<comment type="caution">
    <text evidence="5">The sequence shown here is derived from an EMBL/GenBank/DDBJ whole genome shotgun (WGS) entry which is preliminary data.</text>
</comment>
<evidence type="ECO:0000313" key="5">
    <source>
        <dbReference type="EMBL" id="MBU2690681.1"/>
    </source>
</evidence>
<evidence type="ECO:0000259" key="2">
    <source>
        <dbReference type="Pfam" id="PF01364"/>
    </source>
</evidence>
<dbReference type="InterPro" id="IPR001769">
    <property type="entry name" value="Gingipain"/>
</dbReference>
<dbReference type="Pfam" id="PF08126">
    <property type="entry name" value="Propeptide_C25"/>
    <property type="match status" value="1"/>
</dbReference>
<proteinExistence type="predicted"/>
<dbReference type="Proteomes" id="UP000777784">
    <property type="component" value="Unassembled WGS sequence"/>
</dbReference>
<dbReference type="Gene3D" id="3.40.50.10390">
    <property type="entry name" value="Gingipain r, domain 1"/>
    <property type="match status" value="1"/>
</dbReference>
<dbReference type="Pfam" id="PF13860">
    <property type="entry name" value="FlgD_ig"/>
    <property type="match status" value="1"/>
</dbReference>
<dbReference type="InterPro" id="IPR025965">
    <property type="entry name" value="FlgD/Vpr_Ig-like"/>
</dbReference>
<dbReference type="InterPro" id="IPR012600">
    <property type="entry name" value="Propeptide_C25"/>
</dbReference>
<sequence>MRKTFIIGLFIILCLCSPALGSYTINLVSDTPSEVVLTFSLDAYDIHRVETGRGSFQVIDLKDAAYPHEIGIPDLPYVTRDIIIPDPAGISLDIVHVQVIEKPGGIILPSAGPVPRTEDQILNPPAPGITYQRDEESPGRFAQLGDPYVLRDFHGITVIFRPFLYNPVQQTLRIASVITVRIRMDEKLQGITPNTCHRTIPGAFEGVYQTHFLNYENYRSRYPTISEEGRMIVITTAAMDQEVFPFIEWKNRKGIPTALYLYPNDTGNTPAQIKTFIKNLYDSAESLCYILIVGDAEDVPPAIGTSGWANGAAADPVYTLLAGDDQYPDAFIGRFSVEDAAQAGTVIYKNLQYEMAPDPAADWYHKAAGIASNVAFDPYPEDWILMEGLRVLMQAYNYSEFTTIYDPGAAAYQVTTAINDGRGWVNYLGHGGPTGWNTSAFSNTHAAQLQNDAMTPVIISVACSNGDFEGQTCFAEAWQRVGTPEAARGSIVFMGSSVGQTTAAWVGQEEIIHRLVEDVHHTIGGLTFNGEMKAISDHPGLGNGTGSECVQSWHLFGDPSLFFYTDTPGAMTVAHDEAIPIGATGAEVLVEDAEGPIEGALVAFYGDGILYGSAYTDLTGLAYVEFAEAPNSAGFLEVNATAFNKIPSFGSIEVRASDSIPTHSSQVIQRFEVRPNPFQDQITLRYGLAAEGDFHIGVYDISGRLIRTLYHRNQTQGSHALKWDGLDELGNSIPAGIYFIKASHSEGGAAKIKCLYIE</sequence>
<dbReference type="GO" id="GO:0004197">
    <property type="term" value="F:cysteine-type endopeptidase activity"/>
    <property type="evidence" value="ECO:0007669"/>
    <property type="project" value="InterPro"/>
</dbReference>